<evidence type="ECO:0000313" key="2">
    <source>
        <dbReference type="EMBL" id="CCE34777.1"/>
    </source>
</evidence>
<reference evidence="2 3" key="1">
    <citation type="journal article" date="2013" name="PLoS Genet.">
        <title>Plant-symbiotic fungi as chemical engineers: Multi-genome analysis of the Clavicipitaceae reveals dynamics of alkaloid loci.</title>
        <authorList>
            <person name="Schardl C.L."/>
            <person name="Young C.A."/>
            <person name="Hesse U."/>
            <person name="Amyotte S.G."/>
            <person name="Andreeva K."/>
            <person name="Calie P.J."/>
            <person name="Fleetwood D.J."/>
            <person name="Haws D.C."/>
            <person name="Moore N."/>
            <person name="Oeser B."/>
            <person name="Panaccione D.G."/>
            <person name="Schweri K.K."/>
            <person name="Voisey C.R."/>
            <person name="Farman M.L."/>
            <person name="Jaromczyk J.W."/>
            <person name="Roe B.A."/>
            <person name="O'Sullivan D.M."/>
            <person name="Scott B."/>
            <person name="Tudzynski P."/>
            <person name="An Z."/>
            <person name="Arnaoudova E.G."/>
            <person name="Bullock C.T."/>
            <person name="Charlton N.D."/>
            <person name="Chen L."/>
            <person name="Cox M."/>
            <person name="Dinkins R.D."/>
            <person name="Florea S."/>
            <person name="Glenn A.E."/>
            <person name="Gordon A."/>
            <person name="Gueldener U."/>
            <person name="Harris D.R."/>
            <person name="Hollin W."/>
            <person name="Jaromczyk J."/>
            <person name="Johnson R.D."/>
            <person name="Khan A.K."/>
            <person name="Leistner E."/>
            <person name="Leuchtmann A."/>
            <person name="Li C."/>
            <person name="Liu J."/>
            <person name="Liu J."/>
            <person name="Liu M."/>
            <person name="Mace W."/>
            <person name="Machado C."/>
            <person name="Nagabhyru P."/>
            <person name="Pan J."/>
            <person name="Schmid J."/>
            <person name="Sugawara K."/>
            <person name="Steiner U."/>
            <person name="Takach J.E."/>
            <person name="Tanaka E."/>
            <person name="Webb J.S."/>
            <person name="Wilson E.V."/>
            <person name="Wiseman J.L."/>
            <person name="Yoshida R."/>
            <person name="Zeng Z."/>
        </authorList>
    </citation>
    <scope>NUCLEOTIDE SEQUENCE [LARGE SCALE GENOMIC DNA]</scope>
    <source>
        <strain evidence="2 3">20.1</strain>
    </source>
</reference>
<dbReference type="PhylomeDB" id="M1VZA8"/>
<dbReference type="AlphaFoldDB" id="M1VZA8"/>
<name>M1VZA8_CLAP2</name>
<keyword evidence="3" id="KW-1185">Reference proteome</keyword>
<protein>
    <submittedName>
        <fullName evidence="2">Uncharacterized protein</fullName>
    </submittedName>
</protein>
<comment type="caution">
    <text evidence="2">The sequence shown here is derived from an EMBL/GenBank/DDBJ whole genome shotgun (WGS) entry which is preliminary data.</text>
</comment>
<accession>M1VZA8</accession>
<dbReference type="VEuPathDB" id="FungiDB:CPUR_08713"/>
<feature type="compositionally biased region" description="Basic and acidic residues" evidence="1">
    <location>
        <begin position="261"/>
        <end position="273"/>
    </location>
</feature>
<dbReference type="EMBL" id="CAGA01000113">
    <property type="protein sequence ID" value="CCE34777.1"/>
    <property type="molecule type" value="Genomic_DNA"/>
</dbReference>
<feature type="region of interest" description="Disordered" evidence="1">
    <location>
        <begin position="241"/>
        <end position="273"/>
    </location>
</feature>
<gene>
    <name evidence="2" type="ORF">CPUR_08713</name>
</gene>
<dbReference type="HOGENOM" id="CLU_801688_0_0_1"/>
<dbReference type="OrthoDB" id="4951172at2759"/>
<sequence length="346" mass="39785">MEPSVPTIPKDSRIMKPIKESLPDHLKKFCADISTEWRQCSEDVDQNSASTTDLNNRIVWAYDYYVEEEKYGFELEQMFAEDFMEWSFGTWKRTTPRVRQEMRDLIATRGTSLGRETEMSVTHSLRRLIADYVAFSEIDMRRYEDDHKGREVHGEDNKHSGKADPERADILQLEQRAERRAQRLFQDFRAKLSMLHTIKSDLLDAIDEGASNASICSADIADGISTNFDEKDAADESDYLDGQERAKDTPDNDTTSLVSTETHKKEKNPPEGFAHAKERSAGVVLVELNKEENKFLPGGLALEGFAREKATAQWKMPWCVTLTTMPWYTFLRDSDSYYRLVARLVP</sequence>
<dbReference type="Proteomes" id="UP000016801">
    <property type="component" value="Unassembled WGS sequence"/>
</dbReference>
<evidence type="ECO:0000256" key="1">
    <source>
        <dbReference type="SAM" id="MobiDB-lite"/>
    </source>
</evidence>
<proteinExistence type="predicted"/>
<organism evidence="2 3">
    <name type="scientific">Claviceps purpurea (strain 20.1)</name>
    <name type="common">Ergot fungus</name>
    <name type="synonym">Sphacelia segetum</name>
    <dbReference type="NCBI Taxonomy" id="1111077"/>
    <lineage>
        <taxon>Eukaryota</taxon>
        <taxon>Fungi</taxon>
        <taxon>Dikarya</taxon>
        <taxon>Ascomycota</taxon>
        <taxon>Pezizomycotina</taxon>
        <taxon>Sordariomycetes</taxon>
        <taxon>Hypocreomycetidae</taxon>
        <taxon>Hypocreales</taxon>
        <taxon>Clavicipitaceae</taxon>
        <taxon>Claviceps</taxon>
    </lineage>
</organism>
<evidence type="ECO:0000313" key="3">
    <source>
        <dbReference type="Proteomes" id="UP000016801"/>
    </source>
</evidence>